<evidence type="ECO:0000259" key="3">
    <source>
        <dbReference type="PROSITE" id="PS51462"/>
    </source>
</evidence>
<dbReference type="PANTHER" id="PTHR22769">
    <property type="entry name" value="MUTT/NUDIX HYDROLASE"/>
    <property type="match status" value="1"/>
</dbReference>
<protein>
    <recommendedName>
        <fullName evidence="3">Nudix hydrolase domain-containing protein</fullName>
    </recommendedName>
</protein>
<dbReference type="PANTHER" id="PTHR22769:SF56">
    <property type="entry name" value="8-OXO-DGDP PHOSPHATASE NUDT18"/>
    <property type="match status" value="1"/>
</dbReference>
<dbReference type="Proteomes" id="UP001159405">
    <property type="component" value="Unassembled WGS sequence"/>
</dbReference>
<reference evidence="4 5" key="1">
    <citation type="submission" date="2022-05" db="EMBL/GenBank/DDBJ databases">
        <authorList>
            <consortium name="Genoscope - CEA"/>
            <person name="William W."/>
        </authorList>
    </citation>
    <scope>NUCLEOTIDE SEQUENCE [LARGE SCALE GENOMIC DNA]</scope>
</reference>
<accession>A0ABN8NGH1</accession>
<keyword evidence="5" id="KW-1185">Reference proteome</keyword>
<dbReference type="InterPro" id="IPR000086">
    <property type="entry name" value="NUDIX_hydrolase_dom"/>
</dbReference>
<evidence type="ECO:0000256" key="1">
    <source>
        <dbReference type="ARBA" id="ARBA00022801"/>
    </source>
</evidence>
<dbReference type="InterPro" id="IPR015797">
    <property type="entry name" value="NUDIX_hydrolase-like_dom_sf"/>
</dbReference>
<comment type="caution">
    <text evidence="4">The sequence shown here is derived from an EMBL/GenBank/DDBJ whole genome shotgun (WGS) entry which is preliminary data.</text>
</comment>
<organism evidence="4 5">
    <name type="scientific">Porites lobata</name>
    <dbReference type="NCBI Taxonomy" id="104759"/>
    <lineage>
        <taxon>Eukaryota</taxon>
        <taxon>Metazoa</taxon>
        <taxon>Cnidaria</taxon>
        <taxon>Anthozoa</taxon>
        <taxon>Hexacorallia</taxon>
        <taxon>Scleractinia</taxon>
        <taxon>Fungiina</taxon>
        <taxon>Poritidae</taxon>
        <taxon>Porites</taxon>
    </lineage>
</organism>
<dbReference type="PROSITE" id="PS51462">
    <property type="entry name" value="NUDIX"/>
    <property type="match status" value="1"/>
</dbReference>
<dbReference type="EMBL" id="CALNXK010000017">
    <property type="protein sequence ID" value="CAH3105207.1"/>
    <property type="molecule type" value="Genomic_DNA"/>
</dbReference>
<dbReference type="InterPro" id="IPR020476">
    <property type="entry name" value="Nudix_hydrolase"/>
</dbReference>
<dbReference type="PRINTS" id="PR00502">
    <property type="entry name" value="NUDIXFAMILY"/>
</dbReference>
<evidence type="ECO:0000313" key="4">
    <source>
        <dbReference type="EMBL" id="CAH3105207.1"/>
    </source>
</evidence>
<gene>
    <name evidence="4" type="ORF">PLOB_00012391</name>
</gene>
<evidence type="ECO:0000256" key="2">
    <source>
        <dbReference type="RuleBase" id="RU003476"/>
    </source>
</evidence>
<dbReference type="Gene3D" id="3.90.79.10">
    <property type="entry name" value="Nucleoside Triphosphate Pyrophosphohydrolase"/>
    <property type="match status" value="1"/>
</dbReference>
<dbReference type="InterPro" id="IPR020084">
    <property type="entry name" value="NUDIX_hydrolase_CS"/>
</dbReference>
<sequence length="332" mass="37459">MDNLVTALENEILGKCEGSSLPPLSTSTYTDEKDGALLRKALLGQTICYIVSAVVVQEGRVLMMREAKRSCRGTWYLPAGRVEKNESLKEGVIREVREETGLNFQPISIICIDSQETYWFRFTFVGNITGGKLKSLEEQDSESMEAGWFTPSDIFSSLVLRGGDVRPLIDAGIKWYETRQGNPICRSLPVKKPHKNIIFRLVVVKTQPKDCKKSLFFVLKNGKFGDKSNPHFPYRIVNKFDSMNVISAVEQLMRDINSGITYKTHGYLSVEHTGKPSGDVDGLCLTLLVEIFIPLEDGILNDSYSWFEVKEQDLIDKIWELIDKGCVELVQC</sequence>
<evidence type="ECO:0000313" key="5">
    <source>
        <dbReference type="Proteomes" id="UP001159405"/>
    </source>
</evidence>
<keyword evidence="1 2" id="KW-0378">Hydrolase</keyword>
<name>A0ABN8NGH1_9CNID</name>
<proteinExistence type="inferred from homology"/>
<dbReference type="Pfam" id="PF00293">
    <property type="entry name" value="NUDIX"/>
    <property type="match status" value="1"/>
</dbReference>
<feature type="domain" description="Nudix hydrolase" evidence="3">
    <location>
        <begin position="46"/>
        <end position="173"/>
    </location>
</feature>
<comment type="similarity">
    <text evidence="2">Belongs to the Nudix hydrolase family.</text>
</comment>
<dbReference type="SUPFAM" id="SSF55811">
    <property type="entry name" value="Nudix"/>
    <property type="match status" value="1"/>
</dbReference>
<dbReference type="PROSITE" id="PS00893">
    <property type="entry name" value="NUDIX_BOX"/>
    <property type="match status" value="1"/>
</dbReference>